<name>A0A6A4PJQ1_LUPAL</name>
<accession>A0A6A4PJQ1</accession>
<dbReference type="PANTHER" id="PTHR33915">
    <property type="entry name" value="OSJNBA0033G05.11 PROTEIN"/>
    <property type="match status" value="1"/>
</dbReference>
<dbReference type="AlphaFoldDB" id="A0A6A4PJQ1"/>
<gene>
    <name evidence="2" type="ORF">Lalb_Chr13g0301311</name>
</gene>
<organism evidence="2 3">
    <name type="scientific">Lupinus albus</name>
    <name type="common">White lupine</name>
    <name type="synonym">Lupinus termis</name>
    <dbReference type="NCBI Taxonomy" id="3870"/>
    <lineage>
        <taxon>Eukaryota</taxon>
        <taxon>Viridiplantae</taxon>
        <taxon>Streptophyta</taxon>
        <taxon>Embryophyta</taxon>
        <taxon>Tracheophyta</taxon>
        <taxon>Spermatophyta</taxon>
        <taxon>Magnoliopsida</taxon>
        <taxon>eudicotyledons</taxon>
        <taxon>Gunneridae</taxon>
        <taxon>Pentapetalae</taxon>
        <taxon>rosids</taxon>
        <taxon>fabids</taxon>
        <taxon>Fabales</taxon>
        <taxon>Fabaceae</taxon>
        <taxon>Papilionoideae</taxon>
        <taxon>50 kb inversion clade</taxon>
        <taxon>genistoids sensu lato</taxon>
        <taxon>core genistoids</taxon>
        <taxon>Genisteae</taxon>
        <taxon>Lupinus</taxon>
    </lineage>
</organism>
<comment type="caution">
    <text evidence="2">The sequence shown here is derived from an EMBL/GenBank/DDBJ whole genome shotgun (WGS) entry which is preliminary data.</text>
</comment>
<sequence>MPISNLRISYHFDTNPSSKAMDWFSWLSRTNLDPSLMEDYGLTFARNELQLEDASYFNHEFLQSMGISIAKHRLEIMKLVKKEEAEAATRPNKKLSKGMNKYIRKFMRKFGFGEDNNNIKDIKEIPQPQVPEEGTHVMIKQQHGTEELKHDEKLPHVPMYRSRTIALSGPLDNSRMNEKMVCNKALRLSGPIDGKMHERMMMYTNRSPLISRPVDGRFTATAKSPRFSASKKLIITRPSAATTAEIHSPINGYSPYRKPNANFDYDDDDDDDDDDHTLWPTLFQDLKPT</sequence>
<proteinExistence type="predicted"/>
<evidence type="ECO:0000313" key="2">
    <source>
        <dbReference type="EMBL" id="KAE9601768.1"/>
    </source>
</evidence>
<evidence type="ECO:0000313" key="3">
    <source>
        <dbReference type="Proteomes" id="UP000447434"/>
    </source>
</evidence>
<dbReference type="InterPro" id="IPR013761">
    <property type="entry name" value="SAM/pointed_sf"/>
</dbReference>
<reference evidence="3" key="1">
    <citation type="journal article" date="2020" name="Nat. Commun.">
        <title>Genome sequence of the cluster root forming white lupin.</title>
        <authorList>
            <person name="Hufnagel B."/>
            <person name="Marques A."/>
            <person name="Soriano A."/>
            <person name="Marques L."/>
            <person name="Divol F."/>
            <person name="Doumas P."/>
            <person name="Sallet E."/>
            <person name="Mancinotti D."/>
            <person name="Carrere S."/>
            <person name="Marande W."/>
            <person name="Arribat S."/>
            <person name="Keller J."/>
            <person name="Huneau C."/>
            <person name="Blein T."/>
            <person name="Aime D."/>
            <person name="Laguerre M."/>
            <person name="Taylor J."/>
            <person name="Schubert V."/>
            <person name="Nelson M."/>
            <person name="Geu-Flores F."/>
            <person name="Crespi M."/>
            <person name="Gallardo-Guerrero K."/>
            <person name="Delaux P.-M."/>
            <person name="Salse J."/>
            <person name="Berges H."/>
            <person name="Guyot R."/>
            <person name="Gouzy J."/>
            <person name="Peret B."/>
        </authorList>
    </citation>
    <scope>NUCLEOTIDE SEQUENCE [LARGE SCALE GENOMIC DNA]</scope>
    <source>
        <strain evidence="3">cv. Amiga</strain>
    </source>
</reference>
<dbReference type="Gene3D" id="1.10.150.50">
    <property type="entry name" value="Transcription Factor, Ets-1"/>
    <property type="match status" value="1"/>
</dbReference>
<dbReference type="SUPFAM" id="SSF47769">
    <property type="entry name" value="SAM/Pointed domain"/>
    <property type="match status" value="1"/>
</dbReference>
<dbReference type="Proteomes" id="UP000447434">
    <property type="component" value="Chromosome 13"/>
</dbReference>
<protein>
    <submittedName>
        <fullName evidence="2">Putative sterile alpha motif/pointed domain-containing protein</fullName>
    </submittedName>
</protein>
<evidence type="ECO:0000256" key="1">
    <source>
        <dbReference type="SAM" id="MobiDB-lite"/>
    </source>
</evidence>
<keyword evidence="3" id="KW-1185">Reference proteome</keyword>
<dbReference type="OrthoDB" id="1887912at2759"/>
<dbReference type="PANTHER" id="PTHR33915:SF3">
    <property type="entry name" value="STERILE ALPHA MOTIF (SAM) DOMAIN PROTEIN"/>
    <property type="match status" value="1"/>
</dbReference>
<dbReference type="CDD" id="cd09487">
    <property type="entry name" value="SAM_superfamily"/>
    <property type="match status" value="1"/>
</dbReference>
<dbReference type="EMBL" id="WOCE01000013">
    <property type="protein sequence ID" value="KAE9601768.1"/>
    <property type="molecule type" value="Genomic_DNA"/>
</dbReference>
<feature type="compositionally biased region" description="Acidic residues" evidence="1">
    <location>
        <begin position="264"/>
        <end position="275"/>
    </location>
</feature>
<feature type="region of interest" description="Disordered" evidence="1">
    <location>
        <begin position="246"/>
        <end position="280"/>
    </location>
</feature>